<dbReference type="EMBL" id="OK337614">
    <property type="protein sequence ID" value="UNP64521.1"/>
    <property type="molecule type" value="Genomic_DNA"/>
</dbReference>
<protein>
    <submittedName>
        <fullName evidence="1">Uncharacterized protein</fullName>
    </submittedName>
</protein>
<evidence type="ECO:0000313" key="1">
    <source>
        <dbReference type="EMBL" id="UNP64521.1"/>
    </source>
</evidence>
<organism evidence="1 2">
    <name type="scientific">Saguinine gammaherpesvirus 1</name>
    <dbReference type="NCBI Taxonomy" id="2169901"/>
    <lineage>
        <taxon>Viruses</taxon>
        <taxon>Duplodnaviria</taxon>
        <taxon>Heunggongvirae</taxon>
        <taxon>Peploviricota</taxon>
        <taxon>Herviviricetes</taxon>
        <taxon>Herpesvirales</taxon>
        <taxon>Orthoherpesviridae</taxon>
        <taxon>Gammaherpesvirinae</taxon>
    </lineage>
</organism>
<proteinExistence type="predicted"/>
<evidence type="ECO:0000313" key="2">
    <source>
        <dbReference type="Proteomes" id="UP001142430"/>
    </source>
</evidence>
<accession>A0A9Q8QWE7</accession>
<sequence>MEAACTFCIISLLNAALFGSYGGAIPVNLEMVQQTVLGYLNASAPEILPLSYNFVQYQGECNYHTRGTAEILSLQTSEFGLVLPVSELSIFTDCRAGLLEVSAFWNWYCLTNTSELIASMRVIGSDGLPHRFVQQNLSSGKIRLSSTFNETGNGTIIILSRDVRSFQCLESVTTKFVDKIPIGWCATWVPKMAVQTRITYDKSWYCAYEVVGNTHPFAECIWVVYQQNTTQRIVFTVGDDYWKTYQKTIDLVGLRVIHGESEEWNWSKPSHEDIYSEILQTANPIKPYNSATIKNNTFHFYHLHLNTVRLLTQGSTLMVVQRLNQDFQCLVQCARLLEDPIWVFWYPRGWCKSLTLGVASADDNRAMIGTWNATFFPVTFIHLYNEGGEEIVLLSPPKQE</sequence>
<name>A0A9Q8QWE7_9GAMA</name>
<reference evidence="1" key="1">
    <citation type="submission" date="2021-09" db="EMBL/GenBank/DDBJ databases">
        <title>The complete genome of the Saguinine gammaherpesvirus 1 (SgGHV-1).</title>
        <authorList>
            <person name="Marti-Carreras J."/>
            <person name="Maes P."/>
        </authorList>
    </citation>
    <scope>NUCLEOTIDE SEQUENCE</scope>
    <source>
        <strain evidence="1">S338D</strain>
    </source>
</reference>
<dbReference type="Proteomes" id="UP001142430">
    <property type="component" value="Segment"/>
</dbReference>